<dbReference type="InterPro" id="IPR011042">
    <property type="entry name" value="6-blade_b-propeller_TolB-like"/>
</dbReference>
<evidence type="ECO:0000313" key="6">
    <source>
        <dbReference type="Proteomes" id="UP000471501"/>
    </source>
</evidence>
<dbReference type="Pfam" id="PF19408">
    <property type="entry name" value="PKD_6"/>
    <property type="match status" value="1"/>
</dbReference>
<dbReference type="Gene3D" id="2.60.40.10">
    <property type="entry name" value="Immunoglobulins"/>
    <property type="match status" value="1"/>
</dbReference>
<dbReference type="PANTHER" id="PTHR35580">
    <property type="entry name" value="CELL SURFACE GLYCOPROTEIN (S-LAYER PROTEIN)-LIKE PROTEIN"/>
    <property type="match status" value="1"/>
</dbReference>
<reference evidence="5 6" key="1">
    <citation type="submission" date="2019-12" db="EMBL/GenBank/DDBJ databases">
        <authorList>
            <person name="Kim Y.S."/>
        </authorList>
    </citation>
    <scope>NUCLEOTIDE SEQUENCE [LARGE SCALE GENOMIC DNA]</scope>
    <source>
        <strain evidence="5 6">GA093</strain>
    </source>
</reference>
<feature type="domain" description="PKD-like" evidence="4">
    <location>
        <begin position="1267"/>
        <end position="1344"/>
    </location>
</feature>
<protein>
    <submittedName>
        <fullName evidence="5">T9SS type A sorting domain-containing protein</fullName>
    </submittedName>
</protein>
<feature type="domain" description="Secretion system C-terminal sorting" evidence="3">
    <location>
        <begin position="1590"/>
        <end position="1657"/>
    </location>
</feature>
<dbReference type="EMBL" id="WSTB01000002">
    <property type="protein sequence ID" value="MWB93604.1"/>
    <property type="molecule type" value="Genomic_DNA"/>
</dbReference>
<dbReference type="InterPro" id="IPR045829">
    <property type="entry name" value="PKD_6"/>
</dbReference>
<sequence length="1659" mass="174827">MKKIIFILFVILSTGYGSQIYAQTEPTPNWTWATNIDGASAVAATDDGAIFTDTAGNSYIVNQISSHINIKKYDATGALVWDRAGSSGAGIELPTDITVDAAGNYYVTGSYTGTATFGAATLANSGESDIFIVKYDTDGNVVWAQKYGGTNKDQGNSIAIDASGNCYVGGYSFGGSFGYPQLFYAKYNSAGVPQWTKLDSGYYNTSILENVVNGISVDSYGNTYITGSNRDYNYNRGFFIRKCDPSGNTVWHKKSTIDYSVGNDIVTDAVGNSYVTGANYSSGLYDIFTTKYDAGGQILWTKTAGGIDQDYGDGIAIDADGNCYVSGRFQQNATFGPIAISNLNSGISDVFVAKYDKLGDEVWVQQAGENGEDGANKIGVDGAGNPYISGYYTTSTTFGTTTLNGIVRQPFIAKIGDLVEGTESITTLPLASHNYNAGGSISVPFSTKGTFPAGTTFTVELSDPSGSFFYPKYIGVGTTSPITCVIPALTIPAAEYRIRVISATPAVIGTDNGSAITINGNSQLTTPDWSWATNIDGASDVAATDDGAIFTDTAGNSYIVNQISSHINIKKYDATGALVWDRAGSSGAGIELPTDITVDAAGNYYVTGSYSGSASFGATTLASSGESDIFIVKYDTDGNVVWTQKYGQPYKDQGNSIAIDASGNCYVGGYSFGGSFGYPQLFYAKYNSAGVAQWTKLDSGYYNTSILENVVNGISVDSYGNTYITGSNRDYNFNRGFFIRKCDPSGNTVWHKKSTIDYSVGNDIVTDAVGNSYVTGANYSSGLYDIFTTKYNAAGVVVWNQNGIGLDNDYGDGVALDANGNCFVTGRFQHNTDFSTLNVSNTSSGISDVFVAKYDDQGNIAWLQQAGESGQDAGSKIGVDADGNCYINGYYTTSTNFGSTTLSGGTRTPFLAKIGVTAATTLGTAVVKGENFCGGAVVTVDFAITGKYDDDNIFTAQLSDASGSFSSPVNIGTLESPLNTSIYTIIPLATPAGTGYRIRVISSNPALVGNDNGIDIEINQTDCVNNIVKLDVKPIAAIEYFIDTDPGAGNGTPLPTTGGLTVSENFQITLPTLTAGFHNLFIRAKDIDGTWGMYEGRVFYVQPEPLVLTSSPIVAAEYFFDTEPGVGNGTAVASFSSANPLSMTTQIPTTGLSEGFHNLFLRTKDSKGKWSMYEGRVVYIQPTVAATVIEPIVTAEYYFNTDPGLGNGTAIDIETPAESITVTLSDVATAPLTAGDHNIYIRVKDNGNTWSLTEKRTFTICSVILTAPVITGDAVVCSGQGLSLNAETVTGATSYLWTGPNGFTATTQSISIPNLAQYQTGEYTVIAVNGTGPCGTGPASKITVSISTTPEPTGNTSQVFCNAAKVTELVLTGEGIKWYTGPSGGTALEDTADLVANTWYYASQTLNSCESTSRLAVFVTINVTPEPTGAATQVFCNAATIEDLIVSGTDIKWYAGPTGGIALDNTTALVNNTLYYASQTLNSCEGATRLPVLATVNVTPAPAGEASQTLGDDKTIADIVVTGTDVVWYGSAEDAAAATNPLDETALLENAKTYYATQTIDGCTSIASLAVTTSVTLGTGDFDSKSFSYFPNPVVDYLNLSYAHELTSVIVFNANGQQVISRNLNSTSGKIDMSRLAEGVYYLIVNSAEGSKTIKVIKK</sequence>
<comment type="caution">
    <text evidence="5">The sequence shown here is derived from an EMBL/GenBank/DDBJ whole genome shotgun (WGS) entry which is preliminary data.</text>
</comment>
<keyword evidence="6" id="KW-1185">Reference proteome</keyword>
<dbReference type="Gene3D" id="2.120.10.30">
    <property type="entry name" value="TolB, C-terminal domain"/>
    <property type="match status" value="1"/>
</dbReference>
<evidence type="ECO:0000313" key="5">
    <source>
        <dbReference type="EMBL" id="MWB93604.1"/>
    </source>
</evidence>
<name>A0A6I4NR49_9FLAO</name>
<dbReference type="Pfam" id="PF06739">
    <property type="entry name" value="SBBP"/>
    <property type="match status" value="2"/>
</dbReference>
<dbReference type="SUPFAM" id="SSF101898">
    <property type="entry name" value="NHL repeat"/>
    <property type="match status" value="3"/>
</dbReference>
<dbReference type="NCBIfam" id="TIGR04183">
    <property type="entry name" value="Por_Secre_tail"/>
    <property type="match status" value="1"/>
</dbReference>
<dbReference type="RefSeq" id="WP_160373528.1">
    <property type="nucleotide sequence ID" value="NZ_WSTB01000002.1"/>
</dbReference>
<feature type="signal peptide" evidence="2">
    <location>
        <begin position="1"/>
        <end position="22"/>
    </location>
</feature>
<evidence type="ECO:0000256" key="1">
    <source>
        <dbReference type="ARBA" id="ARBA00022729"/>
    </source>
</evidence>
<feature type="chain" id="PRO_5026116382" evidence="2">
    <location>
        <begin position="23"/>
        <end position="1659"/>
    </location>
</feature>
<accession>A0A6I4NR49</accession>
<dbReference type="Pfam" id="PF18962">
    <property type="entry name" value="Por_Secre_tail"/>
    <property type="match status" value="1"/>
</dbReference>
<dbReference type="PANTHER" id="PTHR35580:SF1">
    <property type="entry name" value="PHYTASE-LIKE DOMAIN-CONTAINING PROTEIN"/>
    <property type="match status" value="1"/>
</dbReference>
<dbReference type="InterPro" id="IPR052918">
    <property type="entry name" value="Motility_Chemotaxis_Reg"/>
</dbReference>
<keyword evidence="1 2" id="KW-0732">Signal</keyword>
<evidence type="ECO:0000259" key="3">
    <source>
        <dbReference type="Pfam" id="PF18962"/>
    </source>
</evidence>
<gene>
    <name evidence="5" type="ORF">GON26_04480</name>
</gene>
<proteinExistence type="predicted"/>
<dbReference type="InterPro" id="IPR013783">
    <property type="entry name" value="Ig-like_fold"/>
</dbReference>
<dbReference type="InterPro" id="IPR026444">
    <property type="entry name" value="Secre_tail"/>
</dbReference>
<dbReference type="Proteomes" id="UP000471501">
    <property type="component" value="Unassembled WGS sequence"/>
</dbReference>
<dbReference type="InterPro" id="IPR010620">
    <property type="entry name" value="SBBP_repeat"/>
</dbReference>
<evidence type="ECO:0000256" key="2">
    <source>
        <dbReference type="SAM" id="SignalP"/>
    </source>
</evidence>
<evidence type="ECO:0000259" key="4">
    <source>
        <dbReference type="Pfam" id="PF19408"/>
    </source>
</evidence>
<organism evidence="5 6">
    <name type="scientific">Flavobacterium hydrocarbonoxydans</name>
    <dbReference type="NCBI Taxonomy" id="2683249"/>
    <lineage>
        <taxon>Bacteria</taxon>
        <taxon>Pseudomonadati</taxon>
        <taxon>Bacteroidota</taxon>
        <taxon>Flavobacteriia</taxon>
        <taxon>Flavobacteriales</taxon>
        <taxon>Flavobacteriaceae</taxon>
        <taxon>Flavobacterium</taxon>
    </lineage>
</organism>